<feature type="compositionally biased region" description="Polar residues" evidence="1">
    <location>
        <begin position="38"/>
        <end position="47"/>
    </location>
</feature>
<dbReference type="AlphaFoldDB" id="A0A243S209"/>
<organism evidence="3 4">
    <name type="scientific">Streptomyces swartbergensis</name>
    <dbReference type="NCBI Taxonomy" id="487165"/>
    <lineage>
        <taxon>Bacteria</taxon>
        <taxon>Bacillati</taxon>
        <taxon>Actinomycetota</taxon>
        <taxon>Actinomycetes</taxon>
        <taxon>Kitasatosporales</taxon>
        <taxon>Streptomycetaceae</taxon>
        <taxon>Streptomyces</taxon>
    </lineage>
</organism>
<dbReference type="Proteomes" id="UP000195105">
    <property type="component" value="Unassembled WGS sequence"/>
</dbReference>
<name>A0A243S209_9ACTN</name>
<reference evidence="3 4" key="1">
    <citation type="submission" date="2017-05" db="EMBL/GenBank/DDBJ databases">
        <title>Biotechnological potential of actinobacteria isolated from South African environments.</title>
        <authorList>
            <person name="Le Roes-Hill M."/>
            <person name="Prins A."/>
            <person name="Durrell K.A."/>
        </authorList>
    </citation>
    <scope>NUCLEOTIDE SEQUENCE [LARGE SCALE GENOMIC DNA]</scope>
    <source>
        <strain evidence="3 4">HMC13</strain>
    </source>
</reference>
<feature type="chain" id="PRO_5039142709" evidence="2">
    <location>
        <begin position="24"/>
        <end position="96"/>
    </location>
</feature>
<feature type="signal peptide" evidence="2">
    <location>
        <begin position="1"/>
        <end position="23"/>
    </location>
</feature>
<evidence type="ECO:0000313" key="3">
    <source>
        <dbReference type="EMBL" id="OUD01323.1"/>
    </source>
</evidence>
<feature type="region of interest" description="Disordered" evidence="1">
    <location>
        <begin position="24"/>
        <end position="49"/>
    </location>
</feature>
<gene>
    <name evidence="3" type="ORF">CA983_20855</name>
</gene>
<keyword evidence="2" id="KW-0732">Signal</keyword>
<evidence type="ECO:0000256" key="2">
    <source>
        <dbReference type="SAM" id="SignalP"/>
    </source>
</evidence>
<keyword evidence="4" id="KW-1185">Reference proteome</keyword>
<comment type="caution">
    <text evidence="3">The sequence shown here is derived from an EMBL/GenBank/DDBJ whole genome shotgun (WGS) entry which is preliminary data.</text>
</comment>
<sequence>MPRSLAHSAGAAVIVLAAALTSAAPVAAHSAPPPDRGNGQSSSCYTSRNERQGVEGLVWTVLFGPQNTTTETRCDGEAAEGGQDRSTGLLPPLSGS</sequence>
<protein>
    <submittedName>
        <fullName evidence="3">Uncharacterized protein</fullName>
    </submittedName>
</protein>
<evidence type="ECO:0000313" key="4">
    <source>
        <dbReference type="Proteomes" id="UP000195105"/>
    </source>
</evidence>
<dbReference type="EMBL" id="NGFN01000126">
    <property type="protein sequence ID" value="OUD01323.1"/>
    <property type="molecule type" value="Genomic_DNA"/>
</dbReference>
<feature type="region of interest" description="Disordered" evidence="1">
    <location>
        <begin position="66"/>
        <end position="96"/>
    </location>
</feature>
<evidence type="ECO:0000256" key="1">
    <source>
        <dbReference type="SAM" id="MobiDB-lite"/>
    </source>
</evidence>
<proteinExistence type="predicted"/>
<accession>A0A243S209</accession>